<gene>
    <name evidence="1" type="ORF">H1B27_01980</name>
</gene>
<evidence type="ECO:0008006" key="3">
    <source>
        <dbReference type="Google" id="ProtNLM"/>
    </source>
</evidence>
<dbReference type="Proteomes" id="UP001194539">
    <property type="component" value="Unassembled WGS sequence"/>
</dbReference>
<accession>A0ABS0NVM0</accession>
<name>A0ABS0NVM0_9BRAD</name>
<proteinExistence type="predicted"/>
<dbReference type="RefSeq" id="WP_197964809.1">
    <property type="nucleotide sequence ID" value="NZ_JACEGD010000002.1"/>
</dbReference>
<keyword evidence="2" id="KW-1185">Reference proteome</keyword>
<reference evidence="1 2" key="1">
    <citation type="submission" date="2020-07" db="EMBL/GenBank/DDBJ databases">
        <title>Bradyrhizobium diversity isolated from nodules of indigenous legumes of Western Australia.</title>
        <authorList>
            <person name="Klepa M.S."/>
        </authorList>
    </citation>
    <scope>NUCLEOTIDE SEQUENCE [LARGE SCALE GENOMIC DNA]</scope>
    <source>
        <strain evidence="1 2">CNPSo 4019</strain>
    </source>
</reference>
<sequence>MSDYWHLTRKHLEKSAALLASGDDDDLVYACLELRKSLEAYAYSLLQKYLSEVPLRAVETWQPDKVLKELLAIDPNSEASYKLRVKRNATETEEEGAWKVLGEDRRLPIGYLRNSYHALGSFLHVPTIRQSTRSADFAPARARALEIHNRISAILAPGRIIGNLGNFYHFNCCECETPVARRREFILSGGTVECGNCGQTYDVESEESGQIRFIPRSFSWDCPRCGAFQDIVQSRAKEGIDVTCKACSLPTTLHFEQVGCIQYDATLLDESGEGEPKTR</sequence>
<comment type="caution">
    <text evidence="1">The sequence shown here is derived from an EMBL/GenBank/DDBJ whole genome shotgun (WGS) entry which is preliminary data.</text>
</comment>
<dbReference type="EMBL" id="JACEGD010000002">
    <property type="protein sequence ID" value="MBH5385046.1"/>
    <property type="molecule type" value="Genomic_DNA"/>
</dbReference>
<evidence type="ECO:0000313" key="1">
    <source>
        <dbReference type="EMBL" id="MBH5385046.1"/>
    </source>
</evidence>
<evidence type="ECO:0000313" key="2">
    <source>
        <dbReference type="Proteomes" id="UP001194539"/>
    </source>
</evidence>
<protein>
    <recommendedName>
        <fullName evidence="3">Formate dehydrogenase accessory protein FdhE</fullName>
    </recommendedName>
</protein>
<organism evidence="1 2">
    <name type="scientific">Bradyrhizobium diversitatis</name>
    <dbReference type="NCBI Taxonomy" id="2755406"/>
    <lineage>
        <taxon>Bacteria</taxon>
        <taxon>Pseudomonadati</taxon>
        <taxon>Pseudomonadota</taxon>
        <taxon>Alphaproteobacteria</taxon>
        <taxon>Hyphomicrobiales</taxon>
        <taxon>Nitrobacteraceae</taxon>
        <taxon>Bradyrhizobium</taxon>
    </lineage>
</organism>